<proteinExistence type="predicted"/>
<evidence type="ECO:0000313" key="2">
    <source>
        <dbReference type="Proteomes" id="UP000503349"/>
    </source>
</evidence>
<dbReference type="AlphaFoldDB" id="A0A6G1QTU9"/>
<accession>A0A6G1QTU9</accession>
<sequence length="68" mass="7465">MWGSDARCLLSVEPPNVTASPLKPALVTGFSHSFRSKNDLKWVQTSPKAVFPLGHMFIVGLQLKPNIC</sequence>
<gene>
    <name evidence="1" type="ORF">EXN66_Car021197</name>
</gene>
<reference evidence="1 2" key="1">
    <citation type="submission" date="2019-02" db="EMBL/GenBank/DDBJ databases">
        <title>Opniocepnalus argus genome.</title>
        <authorList>
            <person name="Zhou C."/>
            <person name="Xiao S."/>
        </authorList>
    </citation>
    <scope>NUCLEOTIDE SEQUENCE [LARGE SCALE GENOMIC DNA]</scope>
    <source>
        <strain evidence="1">OARG1902GOOAL</strain>
        <tissue evidence="1">Muscle</tissue>
    </source>
</reference>
<organism evidence="1 2">
    <name type="scientific">Channa argus</name>
    <name type="common">Northern snakehead</name>
    <name type="synonym">Ophicephalus argus</name>
    <dbReference type="NCBI Taxonomy" id="215402"/>
    <lineage>
        <taxon>Eukaryota</taxon>
        <taxon>Metazoa</taxon>
        <taxon>Chordata</taxon>
        <taxon>Craniata</taxon>
        <taxon>Vertebrata</taxon>
        <taxon>Euteleostomi</taxon>
        <taxon>Actinopterygii</taxon>
        <taxon>Neopterygii</taxon>
        <taxon>Teleostei</taxon>
        <taxon>Neoteleostei</taxon>
        <taxon>Acanthomorphata</taxon>
        <taxon>Anabantaria</taxon>
        <taxon>Anabantiformes</taxon>
        <taxon>Channoidei</taxon>
        <taxon>Channidae</taxon>
        <taxon>Channa</taxon>
    </lineage>
</organism>
<keyword evidence="2" id="KW-1185">Reference proteome</keyword>
<dbReference type="EMBL" id="CM015733">
    <property type="protein sequence ID" value="KAF3705506.1"/>
    <property type="molecule type" value="Genomic_DNA"/>
</dbReference>
<protein>
    <submittedName>
        <fullName evidence="1">Uncharacterized protein</fullName>
    </submittedName>
</protein>
<reference evidence="2" key="2">
    <citation type="submission" date="2019-02" db="EMBL/GenBank/DDBJ databases">
        <title>Opniocepnalus argus Var Kimnra genome.</title>
        <authorList>
            <person name="Zhou C."/>
            <person name="Xiao S."/>
        </authorList>
    </citation>
    <scope>NUCLEOTIDE SEQUENCE [LARGE SCALE GENOMIC DNA]</scope>
</reference>
<dbReference type="Proteomes" id="UP000503349">
    <property type="component" value="Chromosome 22"/>
</dbReference>
<name>A0A6G1QTU9_CHAAH</name>
<evidence type="ECO:0000313" key="1">
    <source>
        <dbReference type="EMBL" id="KAF3705506.1"/>
    </source>
</evidence>